<feature type="non-terminal residue" evidence="1">
    <location>
        <position position="162"/>
    </location>
</feature>
<accession>A0A9D1NPV7</accession>
<dbReference type="AlphaFoldDB" id="A0A9D1NPV7"/>
<reference evidence="1" key="2">
    <citation type="journal article" date="2021" name="PeerJ">
        <title>Extensive microbial diversity within the chicken gut microbiome revealed by metagenomics and culture.</title>
        <authorList>
            <person name="Gilroy R."/>
            <person name="Ravi A."/>
            <person name="Getino M."/>
            <person name="Pursley I."/>
            <person name="Horton D.L."/>
            <person name="Alikhan N.F."/>
            <person name="Baker D."/>
            <person name="Gharbi K."/>
            <person name="Hall N."/>
            <person name="Watson M."/>
            <person name="Adriaenssens E.M."/>
            <person name="Foster-Nyarko E."/>
            <person name="Jarju S."/>
            <person name="Secka A."/>
            <person name="Antonio M."/>
            <person name="Oren A."/>
            <person name="Chaudhuri R.R."/>
            <person name="La Ragione R."/>
            <person name="Hildebrand F."/>
            <person name="Pallen M.J."/>
        </authorList>
    </citation>
    <scope>NUCLEOTIDE SEQUENCE</scope>
    <source>
        <strain evidence="1">35461</strain>
    </source>
</reference>
<evidence type="ECO:0000313" key="2">
    <source>
        <dbReference type="Proteomes" id="UP000886845"/>
    </source>
</evidence>
<proteinExistence type="predicted"/>
<dbReference type="EMBL" id="DVOR01000253">
    <property type="protein sequence ID" value="HIV10056.1"/>
    <property type="molecule type" value="Genomic_DNA"/>
</dbReference>
<comment type="caution">
    <text evidence="1">The sequence shown here is derived from an EMBL/GenBank/DDBJ whole genome shotgun (WGS) entry which is preliminary data.</text>
</comment>
<protein>
    <submittedName>
        <fullName evidence="1">Uncharacterized protein</fullName>
    </submittedName>
</protein>
<organism evidence="1 2">
    <name type="scientific">Candidatus Spyradenecus faecavium</name>
    <dbReference type="NCBI Taxonomy" id="2840947"/>
    <lineage>
        <taxon>Bacteria</taxon>
        <taxon>Pseudomonadati</taxon>
        <taxon>Lentisphaerota</taxon>
        <taxon>Lentisphaeria</taxon>
        <taxon>Lentisphaerales</taxon>
        <taxon>Lentisphaeraceae</taxon>
        <taxon>Lentisphaeraceae incertae sedis</taxon>
        <taxon>Candidatus Spyradenecus</taxon>
    </lineage>
</organism>
<dbReference type="Proteomes" id="UP000886845">
    <property type="component" value="Unassembled WGS sequence"/>
</dbReference>
<gene>
    <name evidence="1" type="ORF">IAC79_08090</name>
</gene>
<name>A0A9D1NPV7_9BACT</name>
<reference evidence="1" key="1">
    <citation type="submission" date="2020-10" db="EMBL/GenBank/DDBJ databases">
        <authorList>
            <person name="Gilroy R."/>
        </authorList>
    </citation>
    <scope>NUCLEOTIDE SEQUENCE</scope>
    <source>
        <strain evidence="1">35461</strain>
    </source>
</reference>
<sequence length="162" mass="17473">MILRLRRQGHALTLWGEADGRPLPDDALAARLRFLFRGWRAPVLEGRGVLHALQGLDAGLESPLVTLSPEVREAVAVWRCVARLVAAGRVAPVYDAAGEARWVATLLPEGRDPALVHALTDLWMRTCASTTLTRAQAAKARFLTADDAWLAALRAPSAAVAP</sequence>
<evidence type="ECO:0000313" key="1">
    <source>
        <dbReference type="EMBL" id="HIV10056.1"/>
    </source>
</evidence>